<accession>A0A507CH05</accession>
<evidence type="ECO:0000313" key="1">
    <source>
        <dbReference type="EMBL" id="TPX38761.1"/>
    </source>
</evidence>
<name>A0A507CH05_9FUNG</name>
<organism evidence="1 2">
    <name type="scientific">Synchytrium endobioticum</name>
    <dbReference type="NCBI Taxonomy" id="286115"/>
    <lineage>
        <taxon>Eukaryota</taxon>
        <taxon>Fungi</taxon>
        <taxon>Fungi incertae sedis</taxon>
        <taxon>Chytridiomycota</taxon>
        <taxon>Chytridiomycota incertae sedis</taxon>
        <taxon>Chytridiomycetes</taxon>
        <taxon>Synchytriales</taxon>
        <taxon>Synchytriaceae</taxon>
        <taxon>Synchytrium</taxon>
    </lineage>
</organism>
<dbReference type="Proteomes" id="UP000320475">
    <property type="component" value="Unassembled WGS sequence"/>
</dbReference>
<gene>
    <name evidence="1" type="ORF">SeLEV6574_g07650</name>
</gene>
<proteinExistence type="predicted"/>
<protein>
    <submittedName>
        <fullName evidence="1">Uncharacterized protein</fullName>
    </submittedName>
</protein>
<reference evidence="1 2" key="1">
    <citation type="journal article" date="2019" name="Sci. Rep.">
        <title>Comparative genomics of chytrid fungi reveal insights into the obligate biotrophic and pathogenic lifestyle of Synchytrium endobioticum.</title>
        <authorList>
            <person name="van de Vossenberg B.T.L.H."/>
            <person name="Warris S."/>
            <person name="Nguyen H.D.T."/>
            <person name="van Gent-Pelzer M.P.E."/>
            <person name="Joly D.L."/>
            <person name="van de Geest H.C."/>
            <person name="Bonants P.J.M."/>
            <person name="Smith D.S."/>
            <person name="Levesque C.A."/>
            <person name="van der Lee T.A.J."/>
        </authorList>
    </citation>
    <scope>NUCLEOTIDE SEQUENCE [LARGE SCALE GENOMIC DNA]</scope>
    <source>
        <strain evidence="1 2">LEV6574</strain>
    </source>
</reference>
<dbReference type="VEuPathDB" id="FungiDB:SeMB42_g06832"/>
<comment type="caution">
    <text evidence="1">The sequence shown here is derived from an EMBL/GenBank/DDBJ whole genome shotgun (WGS) entry which is preliminary data.</text>
</comment>
<evidence type="ECO:0000313" key="2">
    <source>
        <dbReference type="Proteomes" id="UP000320475"/>
    </source>
</evidence>
<dbReference type="EMBL" id="QEAM01000575">
    <property type="protein sequence ID" value="TPX38761.1"/>
    <property type="molecule type" value="Genomic_DNA"/>
</dbReference>
<sequence>MLPLLKERVVEVVGEEGKQAIEEIEGLVDESLQDDPSSPPTVQVFYEINRLLPAPYRWSIVLHMSFGDGYVIMNEENLFDLLSDIPSFQKTVRGVAGVGPKILKKATRTAFIKNPSKGRMLEEVFLLPPEMLVKSRYVLDDSPRRYVRTSSFKTNGLILSRLWIRCCNKWYHRCDGSSGGT</sequence>
<dbReference type="AlphaFoldDB" id="A0A507CH05"/>